<reference evidence="1 2" key="1">
    <citation type="submission" date="2014-04" db="EMBL/GenBank/DDBJ databases">
        <title>Genome evolution of avian class.</title>
        <authorList>
            <person name="Zhang G."/>
            <person name="Li C."/>
        </authorList>
    </citation>
    <scope>NUCLEOTIDE SEQUENCE [LARGE SCALE GENOMIC DNA]</scope>
    <source>
        <strain evidence="1">BGI_N337</strain>
    </source>
</reference>
<evidence type="ECO:0008006" key="3">
    <source>
        <dbReference type="Google" id="ProtNLM"/>
    </source>
</evidence>
<proteinExistence type="predicted"/>
<dbReference type="EMBL" id="KK408408">
    <property type="protein sequence ID" value="KFQ83395.1"/>
    <property type="molecule type" value="Genomic_DNA"/>
</dbReference>
<feature type="non-terminal residue" evidence="1">
    <location>
        <position position="194"/>
    </location>
</feature>
<accession>A0A091U0L3</accession>
<organism evidence="1 2">
    <name type="scientific">Phoenicopterus ruber ruber</name>
    <dbReference type="NCBI Taxonomy" id="9218"/>
    <lineage>
        <taxon>Eukaryota</taxon>
        <taxon>Metazoa</taxon>
        <taxon>Chordata</taxon>
        <taxon>Craniata</taxon>
        <taxon>Vertebrata</taxon>
        <taxon>Euteleostomi</taxon>
        <taxon>Archelosauria</taxon>
        <taxon>Archosauria</taxon>
        <taxon>Dinosauria</taxon>
        <taxon>Saurischia</taxon>
        <taxon>Theropoda</taxon>
        <taxon>Coelurosauria</taxon>
        <taxon>Aves</taxon>
        <taxon>Neognathae</taxon>
        <taxon>Neoaves</taxon>
        <taxon>Mirandornithes</taxon>
        <taxon>Phoenicopteriformes</taxon>
        <taxon>Phoenicopteridae</taxon>
        <taxon>Phoenicopterus</taxon>
    </lineage>
</organism>
<sequence length="194" mass="22152">RANVCPTREFLARGRQEMQIKSCWHCLAENVSTAHMIGCCPAGQDARIKRHNQICELLANEARKKEWVVFQETQLKDKHLELYKPDSIFVKGDQAFVVDVTVRYESKPASLANVAAEKAKKYEHLKDRVQELTSANTIKFMGFPLGARGKWYHGNYELLTELGLSTSRREKVARSLSRRALFTSVDNVHIFASQ</sequence>
<gene>
    <name evidence="1" type="ORF">N337_03181</name>
</gene>
<dbReference type="OrthoDB" id="9214535at2759"/>
<evidence type="ECO:0000313" key="2">
    <source>
        <dbReference type="Proteomes" id="UP000053700"/>
    </source>
</evidence>
<dbReference type="Proteomes" id="UP000053700">
    <property type="component" value="Unassembled WGS sequence"/>
</dbReference>
<dbReference type="AlphaFoldDB" id="A0A091U0L3"/>
<keyword evidence="2" id="KW-1185">Reference proteome</keyword>
<protein>
    <recommendedName>
        <fullName evidence="3">PO24 protein</fullName>
    </recommendedName>
</protein>
<name>A0A091U0L3_PHORB</name>
<evidence type="ECO:0000313" key="1">
    <source>
        <dbReference type="EMBL" id="KFQ83395.1"/>
    </source>
</evidence>
<feature type="non-terminal residue" evidence="1">
    <location>
        <position position="1"/>
    </location>
</feature>